<name>A0AAD7BFV0_9AGAR</name>
<protein>
    <recommendedName>
        <fullName evidence="3">F-box domain-containing protein</fullName>
    </recommendedName>
</protein>
<sequence>MNSPILPPELCHLVISHLADLTTLRVCSLVSHGWLPATRRSLFPHLRISDDDLDPFMPLLSSEYNTFLSAVIAIHFVSWPHHSTVLSTVFPHLAQFTRLTTVILEIHEPLEQDLPVVPDVTSLQLCIHESFSFPQFLQLLSPFPSLKRLHVSNVTWDWEKKDSLSSISPLPPLHELVLSTFFFEDASFREWLAQPSTTITHLTLYMGYSTDSIVDGVLHLLHSLRTNLQHLHVDCTCTHEESLARTYGFDKFTDLQTLHISG</sequence>
<dbReference type="InterPro" id="IPR032675">
    <property type="entry name" value="LRR_dom_sf"/>
</dbReference>
<dbReference type="EMBL" id="JARKIF010000018">
    <property type="protein sequence ID" value="KAJ7619696.1"/>
    <property type="molecule type" value="Genomic_DNA"/>
</dbReference>
<keyword evidence="2" id="KW-1185">Reference proteome</keyword>
<comment type="caution">
    <text evidence="1">The sequence shown here is derived from an EMBL/GenBank/DDBJ whole genome shotgun (WGS) entry which is preliminary data.</text>
</comment>
<dbReference type="SUPFAM" id="SSF52047">
    <property type="entry name" value="RNI-like"/>
    <property type="match status" value="1"/>
</dbReference>
<accession>A0AAD7BFV0</accession>
<evidence type="ECO:0000313" key="2">
    <source>
        <dbReference type="Proteomes" id="UP001221142"/>
    </source>
</evidence>
<evidence type="ECO:0000313" key="1">
    <source>
        <dbReference type="EMBL" id="KAJ7619696.1"/>
    </source>
</evidence>
<reference evidence="1" key="1">
    <citation type="submission" date="2023-03" db="EMBL/GenBank/DDBJ databases">
        <title>Massive genome expansion in bonnet fungi (Mycena s.s.) driven by repeated elements and novel gene families across ecological guilds.</title>
        <authorList>
            <consortium name="Lawrence Berkeley National Laboratory"/>
            <person name="Harder C.B."/>
            <person name="Miyauchi S."/>
            <person name="Viragh M."/>
            <person name="Kuo A."/>
            <person name="Thoen E."/>
            <person name="Andreopoulos B."/>
            <person name="Lu D."/>
            <person name="Skrede I."/>
            <person name="Drula E."/>
            <person name="Henrissat B."/>
            <person name="Morin E."/>
            <person name="Kohler A."/>
            <person name="Barry K."/>
            <person name="LaButti K."/>
            <person name="Morin E."/>
            <person name="Salamov A."/>
            <person name="Lipzen A."/>
            <person name="Mereny Z."/>
            <person name="Hegedus B."/>
            <person name="Baldrian P."/>
            <person name="Stursova M."/>
            <person name="Weitz H."/>
            <person name="Taylor A."/>
            <person name="Grigoriev I.V."/>
            <person name="Nagy L.G."/>
            <person name="Martin F."/>
            <person name="Kauserud H."/>
        </authorList>
    </citation>
    <scope>NUCLEOTIDE SEQUENCE</scope>
    <source>
        <strain evidence="1">9284</strain>
    </source>
</reference>
<proteinExistence type="predicted"/>
<dbReference type="AlphaFoldDB" id="A0AAD7BFV0"/>
<organism evidence="1 2">
    <name type="scientific">Roridomyces roridus</name>
    <dbReference type="NCBI Taxonomy" id="1738132"/>
    <lineage>
        <taxon>Eukaryota</taxon>
        <taxon>Fungi</taxon>
        <taxon>Dikarya</taxon>
        <taxon>Basidiomycota</taxon>
        <taxon>Agaricomycotina</taxon>
        <taxon>Agaricomycetes</taxon>
        <taxon>Agaricomycetidae</taxon>
        <taxon>Agaricales</taxon>
        <taxon>Marasmiineae</taxon>
        <taxon>Mycenaceae</taxon>
        <taxon>Roridomyces</taxon>
    </lineage>
</organism>
<evidence type="ECO:0008006" key="3">
    <source>
        <dbReference type="Google" id="ProtNLM"/>
    </source>
</evidence>
<dbReference type="Proteomes" id="UP001221142">
    <property type="component" value="Unassembled WGS sequence"/>
</dbReference>
<gene>
    <name evidence="1" type="ORF">FB45DRAFT_1096118</name>
</gene>
<dbReference type="Gene3D" id="3.80.10.10">
    <property type="entry name" value="Ribonuclease Inhibitor"/>
    <property type="match status" value="1"/>
</dbReference>